<comment type="caution">
    <text evidence="2">The sequence shown here is derived from an EMBL/GenBank/DDBJ whole genome shotgun (WGS) entry which is preliminary data.</text>
</comment>
<feature type="domain" description="MEDS" evidence="1">
    <location>
        <begin position="16"/>
        <end position="168"/>
    </location>
</feature>
<keyword evidence="3" id="KW-1185">Reference proteome</keyword>
<protein>
    <recommendedName>
        <fullName evidence="1">MEDS domain-containing protein</fullName>
    </recommendedName>
</protein>
<dbReference type="Pfam" id="PF14417">
    <property type="entry name" value="MEDS"/>
    <property type="match status" value="1"/>
</dbReference>
<gene>
    <name evidence="2" type="ORF">J2X07_000881</name>
</gene>
<dbReference type="RefSeq" id="WP_310256851.1">
    <property type="nucleotide sequence ID" value="NZ_JAVDWA010000001.1"/>
</dbReference>
<dbReference type="EMBL" id="JAVDWA010000001">
    <property type="protein sequence ID" value="MDR7071906.1"/>
    <property type="molecule type" value="Genomic_DNA"/>
</dbReference>
<proteinExistence type="predicted"/>
<dbReference type="InterPro" id="IPR025847">
    <property type="entry name" value="MEDS_domain"/>
</dbReference>
<dbReference type="Proteomes" id="UP001258181">
    <property type="component" value="Unassembled WGS sequence"/>
</dbReference>
<reference evidence="2 3" key="1">
    <citation type="submission" date="2023-07" db="EMBL/GenBank/DDBJ databases">
        <title>Sorghum-associated microbial communities from plants grown in Nebraska, USA.</title>
        <authorList>
            <person name="Schachtman D."/>
        </authorList>
    </citation>
    <scope>NUCLEOTIDE SEQUENCE [LARGE SCALE GENOMIC DNA]</scope>
    <source>
        <strain evidence="2 3">BE211</strain>
    </source>
</reference>
<evidence type="ECO:0000313" key="2">
    <source>
        <dbReference type="EMBL" id="MDR7071906.1"/>
    </source>
</evidence>
<name>A0ABU1TXF3_9BACL</name>
<evidence type="ECO:0000259" key="1">
    <source>
        <dbReference type="Pfam" id="PF14417"/>
    </source>
</evidence>
<accession>A0ABU1TXF3</accession>
<evidence type="ECO:0000313" key="3">
    <source>
        <dbReference type="Proteomes" id="UP001258181"/>
    </source>
</evidence>
<organism evidence="2 3">
    <name type="scientific">Fictibacillus barbaricus</name>
    <dbReference type="NCBI Taxonomy" id="182136"/>
    <lineage>
        <taxon>Bacteria</taxon>
        <taxon>Bacillati</taxon>
        <taxon>Bacillota</taxon>
        <taxon>Bacilli</taxon>
        <taxon>Bacillales</taxon>
        <taxon>Fictibacillaceae</taxon>
        <taxon>Fictibacillus</taxon>
    </lineage>
</organism>
<sequence>MKQKMNQVLNNQNSAHLFYSFSDLHKYIQNTVAYILNGIEYGESILLIESERILPYLMDELEKYLDEKDRDKIHYISNFDFYYSSGSYHPPAISKYIHRSLQPFLEQNIPVRTWTHVEWSTIEGPFSIVEELEKSVDILVDELNLRVMCAYEETGMPETLRTILLRTHKYIMTDDDLYFSDQYNDKEVKMFTNEH</sequence>